<keyword evidence="1" id="KW-1003">Cell membrane</keyword>
<dbReference type="EMBL" id="FNZK01000001">
    <property type="protein sequence ID" value="SEI83143.1"/>
    <property type="molecule type" value="Genomic_DNA"/>
</dbReference>
<evidence type="ECO:0000256" key="2">
    <source>
        <dbReference type="ARBA" id="ARBA00022519"/>
    </source>
</evidence>
<dbReference type="GO" id="GO:0030288">
    <property type="term" value="C:outer membrane-bounded periplasmic space"/>
    <property type="evidence" value="ECO:0007669"/>
    <property type="project" value="TreeGrafter"/>
</dbReference>
<evidence type="ECO:0000256" key="4">
    <source>
        <dbReference type="ARBA" id="ARBA00022989"/>
    </source>
</evidence>
<evidence type="ECO:0000256" key="5">
    <source>
        <dbReference type="ARBA" id="ARBA00023136"/>
    </source>
</evidence>
<dbReference type="Pfam" id="PF06835">
    <property type="entry name" value="LptC"/>
    <property type="match status" value="1"/>
</dbReference>
<dbReference type="STRING" id="84035.SAMN05660742_101176"/>
<keyword evidence="8" id="KW-1185">Reference proteome</keyword>
<dbReference type="AlphaFoldDB" id="A0A1H6TSU7"/>
<dbReference type="NCBIfam" id="TIGR04409">
    <property type="entry name" value="LptC_YrbK"/>
    <property type="match status" value="1"/>
</dbReference>
<keyword evidence="3 6" id="KW-0812">Transmembrane</keyword>
<evidence type="ECO:0000313" key="8">
    <source>
        <dbReference type="Proteomes" id="UP000199662"/>
    </source>
</evidence>
<dbReference type="Gene3D" id="2.60.450.10">
    <property type="entry name" value="Lipopolysaccharide (LPS) transport protein A like domain"/>
    <property type="match status" value="1"/>
</dbReference>
<dbReference type="RefSeq" id="WP_091828401.1">
    <property type="nucleotide sequence ID" value="NZ_FNZK01000001.1"/>
</dbReference>
<evidence type="ECO:0000256" key="1">
    <source>
        <dbReference type="ARBA" id="ARBA00022475"/>
    </source>
</evidence>
<sequence>MNNKKSKMIIFAFIAMGAALIYWAIVTQPAPQNKDVQPVTMDNKSMSYSGNTITEAKNGVKLWEMTAEFIEVDAATQNVTLKNINGKFYQPNGIVVTLTAPQAQYEAKAKNITIAGGVHATTTDDSDLKAEKMFWDAAAQTLTGEQNIILTHGDTVIVGDKIETQDGFQKVKVSGNAHITKGGAQ</sequence>
<keyword evidence="4 6" id="KW-1133">Transmembrane helix</keyword>
<protein>
    <submittedName>
        <fullName evidence="7">LPS export ABC transporter protein LptC</fullName>
    </submittedName>
</protein>
<feature type="transmembrane region" description="Helical" evidence="6">
    <location>
        <begin position="7"/>
        <end position="25"/>
    </location>
</feature>
<keyword evidence="2" id="KW-0997">Cell inner membrane</keyword>
<accession>A0A1H6TSU7</accession>
<organism evidence="7 8">
    <name type="scientific">Propionispira arboris</name>
    <dbReference type="NCBI Taxonomy" id="84035"/>
    <lineage>
        <taxon>Bacteria</taxon>
        <taxon>Bacillati</taxon>
        <taxon>Bacillota</taxon>
        <taxon>Negativicutes</taxon>
        <taxon>Selenomonadales</taxon>
        <taxon>Selenomonadaceae</taxon>
        <taxon>Propionispira</taxon>
    </lineage>
</organism>
<gene>
    <name evidence="7" type="ORF">SAMN05660742_101176</name>
</gene>
<dbReference type="InterPro" id="IPR052363">
    <property type="entry name" value="LPS_export_LptC"/>
</dbReference>
<dbReference type="InterPro" id="IPR010664">
    <property type="entry name" value="LipoPS_assembly_LptC-rel"/>
</dbReference>
<evidence type="ECO:0000256" key="6">
    <source>
        <dbReference type="SAM" id="Phobius"/>
    </source>
</evidence>
<dbReference type="PANTHER" id="PTHR37481:SF1">
    <property type="entry name" value="LIPOPOLYSACCHARIDE EXPORT SYSTEM PROTEIN LPTC"/>
    <property type="match status" value="1"/>
</dbReference>
<dbReference type="GO" id="GO:0005886">
    <property type="term" value="C:plasma membrane"/>
    <property type="evidence" value="ECO:0007669"/>
    <property type="project" value="InterPro"/>
</dbReference>
<name>A0A1H6TSU7_9FIRM</name>
<keyword evidence="5 6" id="KW-0472">Membrane</keyword>
<evidence type="ECO:0000256" key="3">
    <source>
        <dbReference type="ARBA" id="ARBA00022692"/>
    </source>
</evidence>
<dbReference type="GO" id="GO:0015221">
    <property type="term" value="F:lipopolysaccharide transmembrane transporter activity"/>
    <property type="evidence" value="ECO:0007669"/>
    <property type="project" value="InterPro"/>
</dbReference>
<dbReference type="PANTHER" id="PTHR37481">
    <property type="entry name" value="LIPOPOLYSACCHARIDE EXPORT SYSTEM PROTEIN LPTC"/>
    <property type="match status" value="1"/>
</dbReference>
<dbReference type="GO" id="GO:0017089">
    <property type="term" value="F:glycolipid transfer activity"/>
    <property type="evidence" value="ECO:0007669"/>
    <property type="project" value="TreeGrafter"/>
</dbReference>
<dbReference type="InterPro" id="IPR026265">
    <property type="entry name" value="LptC"/>
</dbReference>
<dbReference type="Proteomes" id="UP000199662">
    <property type="component" value="Unassembled WGS sequence"/>
</dbReference>
<reference evidence="8" key="1">
    <citation type="submission" date="2016-10" db="EMBL/GenBank/DDBJ databases">
        <authorList>
            <person name="Varghese N."/>
            <person name="Submissions S."/>
        </authorList>
    </citation>
    <scope>NUCLEOTIDE SEQUENCE [LARGE SCALE GENOMIC DNA]</scope>
    <source>
        <strain evidence="8">DSM 2179</strain>
    </source>
</reference>
<proteinExistence type="predicted"/>
<evidence type="ECO:0000313" key="7">
    <source>
        <dbReference type="EMBL" id="SEI83143.1"/>
    </source>
</evidence>